<sequence>MIAKTKKTPSWHVSQGHFGSFQEEEDLKIVTGRELNHKSKCDPLLLFLSLSPYCWKPDSGNLTFDQLIIKMYRCMIEGIFFFICLLHLSRNGLMVDGLLDFTIIYSFPLLSLLNHWQACWFSFSLFTTLVLLQSLT</sequence>
<feature type="transmembrane region" description="Helical" evidence="1">
    <location>
        <begin position="74"/>
        <end position="93"/>
    </location>
</feature>
<keyword evidence="1" id="KW-1133">Transmembrane helix</keyword>
<evidence type="ECO:0000313" key="3">
    <source>
        <dbReference type="Proteomes" id="UP001372338"/>
    </source>
</evidence>
<organism evidence="2 3">
    <name type="scientific">Crotalaria pallida</name>
    <name type="common">Smooth rattlebox</name>
    <name type="synonym">Crotalaria striata</name>
    <dbReference type="NCBI Taxonomy" id="3830"/>
    <lineage>
        <taxon>Eukaryota</taxon>
        <taxon>Viridiplantae</taxon>
        <taxon>Streptophyta</taxon>
        <taxon>Embryophyta</taxon>
        <taxon>Tracheophyta</taxon>
        <taxon>Spermatophyta</taxon>
        <taxon>Magnoliopsida</taxon>
        <taxon>eudicotyledons</taxon>
        <taxon>Gunneridae</taxon>
        <taxon>Pentapetalae</taxon>
        <taxon>rosids</taxon>
        <taxon>fabids</taxon>
        <taxon>Fabales</taxon>
        <taxon>Fabaceae</taxon>
        <taxon>Papilionoideae</taxon>
        <taxon>50 kb inversion clade</taxon>
        <taxon>genistoids sensu lato</taxon>
        <taxon>core genistoids</taxon>
        <taxon>Crotalarieae</taxon>
        <taxon>Crotalaria</taxon>
    </lineage>
</organism>
<comment type="caution">
    <text evidence="2">The sequence shown here is derived from an EMBL/GenBank/DDBJ whole genome shotgun (WGS) entry which is preliminary data.</text>
</comment>
<evidence type="ECO:0000313" key="2">
    <source>
        <dbReference type="EMBL" id="KAK7275091.1"/>
    </source>
</evidence>
<dbReference type="EMBL" id="JAYWIO010000003">
    <property type="protein sequence ID" value="KAK7275091.1"/>
    <property type="molecule type" value="Genomic_DNA"/>
</dbReference>
<gene>
    <name evidence="2" type="ORF">RIF29_16198</name>
</gene>
<feature type="transmembrane region" description="Helical" evidence="1">
    <location>
        <begin position="113"/>
        <end position="132"/>
    </location>
</feature>
<accession>A0AAN9FGU1</accession>
<reference evidence="2 3" key="1">
    <citation type="submission" date="2024-01" db="EMBL/GenBank/DDBJ databases">
        <title>The genomes of 5 underutilized Papilionoideae crops provide insights into root nodulation and disease resistanc.</title>
        <authorList>
            <person name="Yuan L."/>
        </authorList>
    </citation>
    <scope>NUCLEOTIDE SEQUENCE [LARGE SCALE GENOMIC DNA]</scope>
    <source>
        <strain evidence="2">ZHUSHIDOU_FW_LH</strain>
        <tissue evidence="2">Leaf</tissue>
    </source>
</reference>
<dbReference type="AlphaFoldDB" id="A0AAN9FGU1"/>
<evidence type="ECO:0000256" key="1">
    <source>
        <dbReference type="SAM" id="Phobius"/>
    </source>
</evidence>
<keyword evidence="1" id="KW-0472">Membrane</keyword>
<dbReference type="Proteomes" id="UP001372338">
    <property type="component" value="Unassembled WGS sequence"/>
</dbReference>
<name>A0AAN9FGU1_CROPI</name>
<keyword evidence="1" id="KW-0812">Transmembrane</keyword>
<proteinExistence type="predicted"/>
<keyword evidence="3" id="KW-1185">Reference proteome</keyword>
<protein>
    <submittedName>
        <fullName evidence="2">Uncharacterized protein</fullName>
    </submittedName>
</protein>